<evidence type="ECO:0000313" key="4">
    <source>
        <dbReference type="EMBL" id="NXI07143.1"/>
    </source>
</evidence>
<evidence type="ECO:0000256" key="1">
    <source>
        <dbReference type="ARBA" id="ARBA00022670"/>
    </source>
</evidence>
<keyword evidence="4" id="KW-0378">Hydrolase</keyword>
<proteinExistence type="predicted"/>
<organism evidence="4 5">
    <name type="scientific">Irena cyanogastra</name>
    <name type="common">Philippine fairy-bluebird</name>
    <dbReference type="NCBI Taxonomy" id="175120"/>
    <lineage>
        <taxon>Eukaryota</taxon>
        <taxon>Metazoa</taxon>
        <taxon>Chordata</taxon>
        <taxon>Craniata</taxon>
        <taxon>Vertebrata</taxon>
        <taxon>Euteleostomi</taxon>
        <taxon>Archelosauria</taxon>
        <taxon>Archosauria</taxon>
        <taxon>Dinosauria</taxon>
        <taxon>Saurischia</taxon>
        <taxon>Theropoda</taxon>
        <taxon>Coelurosauria</taxon>
        <taxon>Aves</taxon>
        <taxon>Neognathae</taxon>
        <taxon>Neoaves</taxon>
        <taxon>Telluraves</taxon>
        <taxon>Australaves</taxon>
        <taxon>Passeriformes</taxon>
        <taxon>Corvoidea</taxon>
        <taxon>Irenidae</taxon>
        <taxon>Irena</taxon>
    </lineage>
</organism>
<dbReference type="Gene3D" id="2.70.40.10">
    <property type="match status" value="1"/>
</dbReference>
<keyword evidence="1" id="KW-0645">Protease</keyword>
<dbReference type="PANTHER" id="PTHR19422">
    <property type="entry name" value="GAG RETROVIRAL POLYPROTEIN"/>
    <property type="match status" value="1"/>
</dbReference>
<evidence type="ECO:0000313" key="5">
    <source>
        <dbReference type="Proteomes" id="UP000530962"/>
    </source>
</evidence>
<dbReference type="PANTHER" id="PTHR19422:SF123">
    <property type="entry name" value="RT1 CLASS I, LOCUS CE15"/>
    <property type="match status" value="1"/>
</dbReference>
<feature type="domain" description="dUTPase-like" evidence="3">
    <location>
        <begin position="2"/>
        <end position="121"/>
    </location>
</feature>
<dbReference type="AlphaFoldDB" id="A0A7K9Q6U4"/>
<feature type="non-terminal residue" evidence="4">
    <location>
        <position position="147"/>
    </location>
</feature>
<keyword evidence="5" id="KW-1185">Reference proteome</keyword>
<dbReference type="InterPro" id="IPR029054">
    <property type="entry name" value="dUTPase-like"/>
</dbReference>
<dbReference type="Pfam" id="PF00692">
    <property type="entry name" value="dUTPase"/>
    <property type="match status" value="1"/>
</dbReference>
<dbReference type="InterPro" id="IPR051592">
    <property type="entry name" value="HERV-K_Pro_peptidase_A2"/>
</dbReference>
<dbReference type="Proteomes" id="UP000530962">
    <property type="component" value="Unassembled WGS sequence"/>
</dbReference>
<accession>A0A7K9Q6U4</accession>
<reference evidence="4 5" key="1">
    <citation type="submission" date="2019-09" db="EMBL/GenBank/DDBJ databases">
        <title>Bird 10,000 Genomes (B10K) Project - Family phase.</title>
        <authorList>
            <person name="Zhang G."/>
        </authorList>
    </citation>
    <scope>NUCLEOTIDE SEQUENCE [LARGE SCALE GENOMIC DNA]</scope>
    <source>
        <strain evidence="4">B10K-DU-001-26</strain>
        <tissue evidence="4">Muscle</tissue>
    </source>
</reference>
<feature type="non-terminal residue" evidence="4">
    <location>
        <position position="1"/>
    </location>
</feature>
<dbReference type="SUPFAM" id="SSF51283">
    <property type="entry name" value="dUTPase-like"/>
    <property type="match status" value="1"/>
</dbReference>
<comment type="caution">
    <text evidence="4">The sequence shown here is derived from an EMBL/GenBank/DDBJ whole genome shotgun (WGS) entry which is preliminary data.</text>
</comment>
<dbReference type="GO" id="GO:0006508">
    <property type="term" value="P:proteolysis"/>
    <property type="evidence" value="ECO:0007669"/>
    <property type="project" value="UniProtKB-KW"/>
</dbReference>
<keyword evidence="2" id="KW-0064">Aspartyl protease</keyword>
<dbReference type="GO" id="GO:0004190">
    <property type="term" value="F:aspartic-type endopeptidase activity"/>
    <property type="evidence" value="ECO:0007669"/>
    <property type="project" value="UniProtKB-KW"/>
</dbReference>
<dbReference type="EMBL" id="VWZV01000843">
    <property type="protein sequence ID" value="NXI07143.1"/>
    <property type="molecule type" value="Genomic_DNA"/>
</dbReference>
<evidence type="ECO:0000256" key="2">
    <source>
        <dbReference type="ARBA" id="ARBA00022750"/>
    </source>
</evidence>
<gene>
    <name evidence="4" type="primary">Dut_0</name>
    <name evidence="4" type="ORF">IRECYA_R01012</name>
</gene>
<sequence>AGSLGLDLATTIDVTLVNNEPQKIPTTFKGPLHSDGMSLGALLIRQSSAGLKCIMVCLGIIDADFTGTVHVVAYTLHPPIFIPCGSKIAQLVLMKNLLMDMQPRDAVQRPFRRDAGFGSTGPVACLTMSMQSRPTATITMRYTGEQR</sequence>
<name>A0A7K9Q6U4_IRECY</name>
<protein>
    <submittedName>
        <fullName evidence="4">DUT nucleotidohydrolase</fullName>
    </submittedName>
</protein>
<dbReference type="InterPro" id="IPR036157">
    <property type="entry name" value="dUTPase-like_sf"/>
</dbReference>
<evidence type="ECO:0000259" key="3">
    <source>
        <dbReference type="Pfam" id="PF00692"/>
    </source>
</evidence>